<comment type="cofactor">
    <cofactor evidence="1 10">
        <name>NAD(+)</name>
        <dbReference type="ChEBI" id="CHEBI:57540"/>
    </cofactor>
</comment>
<keyword evidence="10" id="KW-0057">Aromatic amino acid biosynthesis</keyword>
<dbReference type="InterPro" id="IPR056179">
    <property type="entry name" value="DHQS_C"/>
</dbReference>
<keyword evidence="6 10" id="KW-0862">Zinc</keyword>
<dbReference type="GO" id="GO:0009073">
    <property type="term" value="P:aromatic amino acid family biosynthetic process"/>
    <property type="evidence" value="ECO:0007669"/>
    <property type="project" value="UniProtKB-KW"/>
</dbReference>
<sequence length="383" mass="42345">MMRTFSPKKKLPRRLCAVREIVVSLSEGRSYRVFIGPSLFLRDDWLQEVPFPSRRGVILTNDLVKVLHAERVQRFFVQRGYAVDVVAVPDGEEHKNLATVEKVYHELLALDLDRKSFILALGGGVITDLAGFVASTFLRGIAYYQIPTSLLAQVDSSVGGKTGVNLEEGKNLVGTFYQPSGVFIDLSFLETLPEREYREGLAEVAKTAFLEGKDFTTFLLEHAEDILGRKGTVLEEVVARSIAFKKAVVEKDEREGGLRSILNYGHTIGHALEKAMGYGVLRHGEAVSVGMRGEAFLACALGIGTEEVYAIQKVVLEKLGLPLRVPQKINLNAFFSALWRDKKREGQKVRCTLLADLGKPVTGVEVEKAAILKVLPEICEVEG</sequence>
<dbReference type="Pfam" id="PF24621">
    <property type="entry name" value="DHQS_C"/>
    <property type="match status" value="1"/>
</dbReference>
<dbReference type="FunFam" id="3.40.50.1970:FF:000007">
    <property type="entry name" value="Pentafunctional AROM polypeptide"/>
    <property type="match status" value="1"/>
</dbReference>
<comment type="similarity">
    <text evidence="10">Belongs to the sugar phosphate cyclases superfamily. Dehydroquinate synthase family.</text>
</comment>
<evidence type="ECO:0000259" key="13">
    <source>
        <dbReference type="Pfam" id="PF24621"/>
    </source>
</evidence>
<keyword evidence="5 10" id="KW-0547">Nucleotide-binding</keyword>
<dbReference type="Gene3D" id="3.40.50.1970">
    <property type="match status" value="1"/>
</dbReference>
<evidence type="ECO:0000256" key="6">
    <source>
        <dbReference type="ARBA" id="ARBA00022833"/>
    </source>
</evidence>
<dbReference type="GO" id="GO:0008652">
    <property type="term" value="P:amino acid biosynthetic process"/>
    <property type="evidence" value="ECO:0007669"/>
    <property type="project" value="UniProtKB-KW"/>
</dbReference>
<evidence type="ECO:0000256" key="9">
    <source>
        <dbReference type="ARBA" id="ARBA00023285"/>
    </source>
</evidence>
<evidence type="ECO:0000256" key="8">
    <source>
        <dbReference type="ARBA" id="ARBA00023239"/>
    </source>
</evidence>
<evidence type="ECO:0000256" key="10">
    <source>
        <dbReference type="HAMAP-Rule" id="MF_00110"/>
    </source>
</evidence>
<feature type="domain" description="3-dehydroquinate synthase C-terminal" evidence="13">
    <location>
        <begin position="200"/>
        <end position="343"/>
    </location>
</feature>
<dbReference type="UniPathway" id="UPA00053">
    <property type="reaction ID" value="UER00085"/>
</dbReference>
<keyword evidence="10" id="KW-0963">Cytoplasm</keyword>
<comment type="caution">
    <text evidence="14">The sequence shown here is derived from an EMBL/GenBank/DDBJ whole genome shotgun (WGS) entry which is preliminary data.</text>
</comment>
<gene>
    <name evidence="10 14" type="primary">aroB</name>
    <name evidence="14" type="ORF">ENW11_00345</name>
</gene>
<evidence type="ECO:0000256" key="2">
    <source>
        <dbReference type="ARBA" id="ARBA00001947"/>
    </source>
</evidence>
<feature type="binding site" evidence="10">
    <location>
        <begin position="124"/>
        <end position="128"/>
    </location>
    <ligand>
        <name>NAD(+)</name>
        <dbReference type="ChEBI" id="CHEBI:57540"/>
    </ligand>
</feature>
<keyword evidence="7 10" id="KW-0520">NAD</keyword>
<keyword evidence="4 10" id="KW-0479">Metal-binding</keyword>
<keyword evidence="10" id="KW-0028">Amino-acid biosynthesis</keyword>
<dbReference type="Pfam" id="PF01761">
    <property type="entry name" value="DHQ_synthase"/>
    <property type="match status" value="1"/>
</dbReference>
<feature type="binding site" evidence="10">
    <location>
        <begin position="148"/>
        <end position="149"/>
    </location>
    <ligand>
        <name>NAD(+)</name>
        <dbReference type="ChEBI" id="CHEBI:57540"/>
    </ligand>
</feature>
<dbReference type="PIRSF" id="PIRSF001455">
    <property type="entry name" value="DHQ_synth"/>
    <property type="match status" value="1"/>
</dbReference>
<keyword evidence="9 10" id="KW-0170">Cobalt</keyword>
<protein>
    <recommendedName>
        <fullName evidence="10 11">3-dehydroquinate synthase</fullName>
        <shortName evidence="10">DHQS</shortName>
        <ecNumber evidence="10 11">4.2.3.4</ecNumber>
    </recommendedName>
</protein>
<feature type="binding site" evidence="10">
    <location>
        <begin position="188"/>
        <end position="191"/>
    </location>
    <ligand>
        <name>NAD(+)</name>
        <dbReference type="ChEBI" id="CHEBI:57540"/>
    </ligand>
</feature>
<comment type="pathway">
    <text evidence="10">Metabolic intermediate biosynthesis; chorismate biosynthesis; chorismate from D-erythrose 4-phosphate and phosphoenolpyruvate: step 2/7.</text>
</comment>
<dbReference type="EC" id="4.2.3.4" evidence="10 11"/>
<dbReference type="AlphaFoldDB" id="A0A7V4TEA5"/>
<feature type="binding site" evidence="10">
    <location>
        <begin position="90"/>
        <end position="95"/>
    </location>
    <ligand>
        <name>NAD(+)</name>
        <dbReference type="ChEBI" id="CHEBI:57540"/>
    </ligand>
</feature>
<dbReference type="InterPro" id="IPR050071">
    <property type="entry name" value="Dehydroquinate_synthase"/>
</dbReference>
<comment type="function">
    <text evidence="3 10">Catalyzes the conversion of 3-deoxy-D-arabino-heptulosonate 7-phosphate (DAHP) to dehydroquinate (DHQ).</text>
</comment>
<dbReference type="EMBL" id="DTIY01000004">
    <property type="protein sequence ID" value="HGY38251.1"/>
    <property type="molecule type" value="Genomic_DNA"/>
</dbReference>
<keyword evidence="8 10" id="KW-0456">Lyase</keyword>
<dbReference type="SUPFAM" id="SSF56796">
    <property type="entry name" value="Dehydroquinate synthase-like"/>
    <property type="match status" value="1"/>
</dbReference>
<comment type="cofactor">
    <cofactor evidence="10">
        <name>Co(2+)</name>
        <dbReference type="ChEBI" id="CHEBI:48828"/>
    </cofactor>
    <cofactor evidence="10">
        <name>Zn(2+)</name>
        <dbReference type="ChEBI" id="CHEBI:29105"/>
    </cofactor>
    <text evidence="10">Binds 1 divalent metal cation per subunit. Can use either Co(2+) or Zn(2+).</text>
</comment>
<dbReference type="InterPro" id="IPR030960">
    <property type="entry name" value="DHQS/DOIS_N"/>
</dbReference>
<feature type="domain" description="3-dehydroquinate synthase N-terminal" evidence="12">
    <location>
        <begin position="86"/>
        <end position="198"/>
    </location>
</feature>
<evidence type="ECO:0000256" key="3">
    <source>
        <dbReference type="ARBA" id="ARBA00003485"/>
    </source>
</evidence>
<organism evidence="14">
    <name type="scientific">Candidatus Caldatribacterium saccharofermentans</name>
    <dbReference type="NCBI Taxonomy" id="1454753"/>
    <lineage>
        <taxon>Bacteria</taxon>
        <taxon>Pseudomonadati</taxon>
        <taxon>Atribacterota</taxon>
        <taxon>Atribacteria</taxon>
        <taxon>Atribacterales</taxon>
        <taxon>Candidatus Caldatribacteriaceae</taxon>
        <taxon>Candidatus Caldatribacterium</taxon>
    </lineage>
</organism>
<dbReference type="InterPro" id="IPR016037">
    <property type="entry name" value="DHQ_synth_AroB"/>
</dbReference>
<dbReference type="HAMAP" id="MF_00110">
    <property type="entry name" value="DHQ_synthase"/>
    <property type="match status" value="1"/>
</dbReference>
<dbReference type="CDD" id="cd08195">
    <property type="entry name" value="DHQS"/>
    <property type="match status" value="1"/>
</dbReference>
<evidence type="ECO:0000256" key="1">
    <source>
        <dbReference type="ARBA" id="ARBA00001911"/>
    </source>
</evidence>
<name>A0A7V4TEA5_9BACT</name>
<feature type="binding site" evidence="10">
    <location>
        <position position="283"/>
    </location>
    <ligand>
        <name>Zn(2+)</name>
        <dbReference type="ChEBI" id="CHEBI:29105"/>
    </ligand>
</feature>
<evidence type="ECO:0000256" key="7">
    <source>
        <dbReference type="ARBA" id="ARBA00023027"/>
    </source>
</evidence>
<evidence type="ECO:0000256" key="5">
    <source>
        <dbReference type="ARBA" id="ARBA00022741"/>
    </source>
</evidence>
<feature type="binding site" evidence="10">
    <location>
        <position position="170"/>
    </location>
    <ligand>
        <name>NAD(+)</name>
        <dbReference type="ChEBI" id="CHEBI:57540"/>
    </ligand>
</feature>
<feature type="binding site" evidence="10">
    <location>
        <position position="203"/>
    </location>
    <ligand>
        <name>Zn(2+)</name>
        <dbReference type="ChEBI" id="CHEBI:29105"/>
    </ligand>
</feature>
<dbReference type="GO" id="GO:0009423">
    <property type="term" value="P:chorismate biosynthetic process"/>
    <property type="evidence" value="ECO:0007669"/>
    <property type="project" value="UniProtKB-UniRule"/>
</dbReference>
<dbReference type="PANTHER" id="PTHR43622:SF1">
    <property type="entry name" value="3-DEHYDROQUINATE SYNTHASE"/>
    <property type="match status" value="1"/>
</dbReference>
<dbReference type="GO" id="GO:0046872">
    <property type="term" value="F:metal ion binding"/>
    <property type="evidence" value="ECO:0007669"/>
    <property type="project" value="UniProtKB-KW"/>
</dbReference>
<dbReference type="GO" id="GO:0005737">
    <property type="term" value="C:cytoplasm"/>
    <property type="evidence" value="ECO:0007669"/>
    <property type="project" value="UniProtKB-SubCell"/>
</dbReference>
<dbReference type="NCBIfam" id="TIGR01357">
    <property type="entry name" value="aroB"/>
    <property type="match status" value="1"/>
</dbReference>
<feature type="binding site" evidence="10">
    <location>
        <position position="161"/>
    </location>
    <ligand>
        <name>NAD(+)</name>
        <dbReference type="ChEBI" id="CHEBI:57540"/>
    </ligand>
</feature>
<dbReference type="PANTHER" id="PTHR43622">
    <property type="entry name" value="3-DEHYDROQUINATE SYNTHASE"/>
    <property type="match status" value="1"/>
</dbReference>
<dbReference type="GO" id="GO:0003856">
    <property type="term" value="F:3-dehydroquinate synthase activity"/>
    <property type="evidence" value="ECO:0007669"/>
    <property type="project" value="UniProtKB-UniRule"/>
</dbReference>
<evidence type="ECO:0000259" key="12">
    <source>
        <dbReference type="Pfam" id="PF01761"/>
    </source>
</evidence>
<proteinExistence type="inferred from homology"/>
<feature type="binding site" evidence="10">
    <location>
        <position position="266"/>
    </location>
    <ligand>
        <name>Zn(2+)</name>
        <dbReference type="ChEBI" id="CHEBI:29105"/>
    </ligand>
</feature>
<evidence type="ECO:0000313" key="14">
    <source>
        <dbReference type="EMBL" id="HGY38251.1"/>
    </source>
</evidence>
<dbReference type="InterPro" id="IPR030963">
    <property type="entry name" value="DHQ_synth_fam"/>
</dbReference>
<evidence type="ECO:0000256" key="4">
    <source>
        <dbReference type="ARBA" id="ARBA00022723"/>
    </source>
</evidence>
<dbReference type="Gene3D" id="1.20.1090.10">
    <property type="entry name" value="Dehydroquinate synthase-like - alpha domain"/>
    <property type="match status" value="1"/>
</dbReference>
<evidence type="ECO:0000256" key="11">
    <source>
        <dbReference type="NCBIfam" id="TIGR01357"/>
    </source>
</evidence>
<dbReference type="GO" id="GO:0000166">
    <property type="term" value="F:nucleotide binding"/>
    <property type="evidence" value="ECO:0007669"/>
    <property type="project" value="UniProtKB-KW"/>
</dbReference>
<reference evidence="14" key="1">
    <citation type="journal article" date="2020" name="mSystems">
        <title>Genome- and Community-Level Interaction Insights into Carbon Utilization and Element Cycling Functions of Hydrothermarchaeota in Hydrothermal Sediment.</title>
        <authorList>
            <person name="Zhou Z."/>
            <person name="Liu Y."/>
            <person name="Xu W."/>
            <person name="Pan J."/>
            <person name="Luo Z.H."/>
            <person name="Li M."/>
        </authorList>
    </citation>
    <scope>NUCLEOTIDE SEQUENCE [LARGE SCALE GENOMIC DNA]</scope>
    <source>
        <strain evidence="14">SpSt-82</strain>
    </source>
</reference>
<comment type="subcellular location">
    <subcellularLocation>
        <location evidence="10">Cytoplasm</location>
    </subcellularLocation>
</comment>
<comment type="cofactor">
    <cofactor evidence="2">
        <name>Zn(2+)</name>
        <dbReference type="ChEBI" id="CHEBI:29105"/>
    </cofactor>
</comment>
<comment type="catalytic activity">
    <reaction evidence="10">
        <text>7-phospho-2-dehydro-3-deoxy-D-arabino-heptonate = 3-dehydroquinate + phosphate</text>
        <dbReference type="Rhea" id="RHEA:21968"/>
        <dbReference type="ChEBI" id="CHEBI:32364"/>
        <dbReference type="ChEBI" id="CHEBI:43474"/>
        <dbReference type="ChEBI" id="CHEBI:58394"/>
        <dbReference type="EC" id="4.2.3.4"/>
    </reaction>
</comment>
<accession>A0A7V4TEA5</accession>